<dbReference type="SUPFAM" id="SSF50630">
    <property type="entry name" value="Acid proteases"/>
    <property type="match status" value="1"/>
</dbReference>
<dbReference type="Proteomes" id="UP001172155">
    <property type="component" value="Unassembled WGS sequence"/>
</dbReference>
<protein>
    <submittedName>
        <fullName evidence="9">Aspartic proteinase</fullName>
    </submittedName>
</protein>
<evidence type="ECO:0000256" key="7">
    <source>
        <dbReference type="SAM" id="SignalP"/>
    </source>
</evidence>
<evidence type="ECO:0000256" key="1">
    <source>
        <dbReference type="ARBA" id="ARBA00007447"/>
    </source>
</evidence>
<dbReference type="PROSITE" id="PS51767">
    <property type="entry name" value="PEPTIDASE_A1"/>
    <property type="match status" value="1"/>
</dbReference>
<dbReference type="FunFam" id="2.40.70.10:FF:000024">
    <property type="entry name" value="Endothiapepsin"/>
    <property type="match status" value="1"/>
</dbReference>
<dbReference type="InterPro" id="IPR034163">
    <property type="entry name" value="Aspergillopepsin-like_cat_dom"/>
</dbReference>
<feature type="signal peptide" evidence="7">
    <location>
        <begin position="1"/>
        <end position="20"/>
    </location>
</feature>
<comment type="caution">
    <text evidence="9">The sequence shown here is derived from an EMBL/GenBank/DDBJ whole genome shotgun (WGS) entry which is preliminary data.</text>
</comment>
<feature type="chain" id="PRO_5041219851" evidence="7">
    <location>
        <begin position="21"/>
        <end position="430"/>
    </location>
</feature>
<dbReference type="InterPro" id="IPR001461">
    <property type="entry name" value="Aspartic_peptidase_A1"/>
</dbReference>
<evidence type="ECO:0000256" key="5">
    <source>
        <dbReference type="PIRSR" id="PIRSR601461-1"/>
    </source>
</evidence>
<feature type="active site" evidence="5">
    <location>
        <position position="314"/>
    </location>
</feature>
<organism evidence="9 10">
    <name type="scientific">Schizothecium vesticola</name>
    <dbReference type="NCBI Taxonomy" id="314040"/>
    <lineage>
        <taxon>Eukaryota</taxon>
        <taxon>Fungi</taxon>
        <taxon>Dikarya</taxon>
        <taxon>Ascomycota</taxon>
        <taxon>Pezizomycotina</taxon>
        <taxon>Sordariomycetes</taxon>
        <taxon>Sordariomycetidae</taxon>
        <taxon>Sordariales</taxon>
        <taxon>Schizotheciaceae</taxon>
        <taxon>Schizothecium</taxon>
    </lineage>
</organism>
<dbReference type="GO" id="GO:0004190">
    <property type="term" value="F:aspartic-type endopeptidase activity"/>
    <property type="evidence" value="ECO:0007669"/>
    <property type="project" value="UniProtKB-KW"/>
</dbReference>
<sequence>MTTAGLWLVAALAAAGSAVALSPKIGNTVLNDPTSNTQQFGAGKASIKQVRNPTYEFNGALAVLKTHLKYGTSAPDYLVRAMLATSSASRAEVLRRSTGSAAAVPINDMDTAYITPVTIGTPPQTLWLDFDSGSSDLWVFSNYMPPAQLGGQTPYAPNKSTSATQLGGHSWSIRYGDGSNSGGNVFVDTVTVGGLTVANQSIGCAQQVSSSFTREMHMDGLAGLGFGTLNTIRPQKQPTFFDNIKKTLDKPLFTSDLKHRAEGTYDFGYIDPAKHSTPITYTPVNPSPGYWTFTTSGYGVGSNFTATPLTGIADTGTTLLYLPDSVVRAYYSKVPGAVDARQTYGGVVFPCDAAAPDFVIGIGAARIAIPAKIMAYAPVTRGSKTCFGGLQSSGGLGVNIFGDAALKAAFVVFEAGEVPRIGWAGKKLGF</sequence>
<dbReference type="GO" id="GO:0006508">
    <property type="term" value="P:proteolysis"/>
    <property type="evidence" value="ECO:0007669"/>
    <property type="project" value="UniProtKB-KW"/>
</dbReference>
<feature type="active site" evidence="5">
    <location>
        <position position="131"/>
    </location>
</feature>
<name>A0AA40KB44_9PEZI</name>
<dbReference type="FunFam" id="2.40.70.10:FF:000026">
    <property type="entry name" value="Endothiapepsin"/>
    <property type="match status" value="1"/>
</dbReference>
<dbReference type="InterPro" id="IPR021109">
    <property type="entry name" value="Peptidase_aspartic_dom_sf"/>
</dbReference>
<keyword evidence="7" id="KW-0732">Signal</keyword>
<dbReference type="AlphaFoldDB" id="A0AA40KB44"/>
<gene>
    <name evidence="9" type="ORF">B0T18DRAFT_320566</name>
</gene>
<feature type="domain" description="Peptidase A1" evidence="8">
    <location>
        <begin position="113"/>
        <end position="424"/>
    </location>
</feature>
<dbReference type="InterPro" id="IPR001969">
    <property type="entry name" value="Aspartic_peptidase_AS"/>
</dbReference>
<evidence type="ECO:0000313" key="9">
    <source>
        <dbReference type="EMBL" id="KAK0752431.1"/>
    </source>
</evidence>
<keyword evidence="3 6" id="KW-0064">Aspartyl protease</keyword>
<proteinExistence type="inferred from homology"/>
<dbReference type="EMBL" id="JAUKUD010000002">
    <property type="protein sequence ID" value="KAK0752431.1"/>
    <property type="molecule type" value="Genomic_DNA"/>
</dbReference>
<reference evidence="9" key="1">
    <citation type="submission" date="2023-06" db="EMBL/GenBank/DDBJ databases">
        <title>Genome-scale phylogeny and comparative genomics of the fungal order Sordariales.</title>
        <authorList>
            <consortium name="Lawrence Berkeley National Laboratory"/>
            <person name="Hensen N."/>
            <person name="Bonometti L."/>
            <person name="Westerberg I."/>
            <person name="Brannstrom I.O."/>
            <person name="Guillou S."/>
            <person name="Cros-Aarteil S."/>
            <person name="Calhoun S."/>
            <person name="Haridas S."/>
            <person name="Kuo A."/>
            <person name="Mondo S."/>
            <person name="Pangilinan J."/>
            <person name="Riley R."/>
            <person name="LaButti K."/>
            <person name="Andreopoulos B."/>
            <person name="Lipzen A."/>
            <person name="Chen C."/>
            <person name="Yanf M."/>
            <person name="Daum C."/>
            <person name="Ng V."/>
            <person name="Clum A."/>
            <person name="Steindorff A."/>
            <person name="Ohm R."/>
            <person name="Martin F."/>
            <person name="Silar P."/>
            <person name="Natvig D."/>
            <person name="Lalanne C."/>
            <person name="Gautier V."/>
            <person name="Ament-velasquez S.L."/>
            <person name="Kruys A."/>
            <person name="Hutchinson M.I."/>
            <person name="Powell A.J."/>
            <person name="Barry K."/>
            <person name="Miller A.N."/>
            <person name="Grigoriev I.V."/>
            <person name="Debuchy R."/>
            <person name="Gladieux P."/>
            <person name="Thoren M.H."/>
            <person name="Johannesson H."/>
        </authorList>
    </citation>
    <scope>NUCLEOTIDE SEQUENCE</scope>
    <source>
        <strain evidence="9">SMH3187-1</strain>
    </source>
</reference>
<accession>A0AA40KB44</accession>
<evidence type="ECO:0000256" key="3">
    <source>
        <dbReference type="ARBA" id="ARBA00022750"/>
    </source>
</evidence>
<evidence type="ECO:0000256" key="6">
    <source>
        <dbReference type="RuleBase" id="RU000454"/>
    </source>
</evidence>
<dbReference type="Gene3D" id="2.40.70.10">
    <property type="entry name" value="Acid Proteases"/>
    <property type="match status" value="2"/>
</dbReference>
<dbReference type="PANTHER" id="PTHR47966">
    <property type="entry name" value="BETA-SITE APP-CLEAVING ENZYME, ISOFORM A-RELATED"/>
    <property type="match status" value="1"/>
</dbReference>
<evidence type="ECO:0000259" key="8">
    <source>
        <dbReference type="PROSITE" id="PS51767"/>
    </source>
</evidence>
<dbReference type="Pfam" id="PF00026">
    <property type="entry name" value="Asp"/>
    <property type="match status" value="1"/>
</dbReference>
<comment type="similarity">
    <text evidence="1 6">Belongs to the peptidase A1 family.</text>
</comment>
<dbReference type="PROSITE" id="PS00141">
    <property type="entry name" value="ASP_PROTEASE"/>
    <property type="match status" value="1"/>
</dbReference>
<evidence type="ECO:0000256" key="2">
    <source>
        <dbReference type="ARBA" id="ARBA00022670"/>
    </source>
</evidence>
<dbReference type="PRINTS" id="PR00792">
    <property type="entry name" value="PEPSIN"/>
</dbReference>
<evidence type="ECO:0000313" key="10">
    <source>
        <dbReference type="Proteomes" id="UP001172155"/>
    </source>
</evidence>
<dbReference type="CDD" id="cd06097">
    <property type="entry name" value="Aspergillopepsin_like"/>
    <property type="match status" value="1"/>
</dbReference>
<dbReference type="InterPro" id="IPR033121">
    <property type="entry name" value="PEPTIDASE_A1"/>
</dbReference>
<keyword evidence="10" id="KW-1185">Reference proteome</keyword>
<evidence type="ECO:0000256" key="4">
    <source>
        <dbReference type="ARBA" id="ARBA00022801"/>
    </source>
</evidence>
<keyword evidence="2 6" id="KW-0645">Protease</keyword>
<keyword evidence="4 6" id="KW-0378">Hydrolase</keyword>
<dbReference type="PANTHER" id="PTHR47966:SF2">
    <property type="entry name" value="ASPERGILLOPEPSIN-1-RELATED"/>
    <property type="match status" value="1"/>
</dbReference>